<organism evidence="1">
    <name type="scientific">viral metagenome</name>
    <dbReference type="NCBI Taxonomy" id="1070528"/>
    <lineage>
        <taxon>unclassified sequences</taxon>
        <taxon>metagenomes</taxon>
        <taxon>organismal metagenomes</taxon>
    </lineage>
</organism>
<reference evidence="1" key="1">
    <citation type="submission" date="2020-03" db="EMBL/GenBank/DDBJ databases">
        <title>The deep terrestrial virosphere.</title>
        <authorList>
            <person name="Holmfeldt K."/>
            <person name="Nilsson E."/>
            <person name="Simone D."/>
            <person name="Lopez-Fernandez M."/>
            <person name="Wu X."/>
            <person name="de Brujin I."/>
            <person name="Lundin D."/>
            <person name="Andersson A."/>
            <person name="Bertilsson S."/>
            <person name="Dopson M."/>
        </authorList>
    </citation>
    <scope>NUCLEOTIDE SEQUENCE</scope>
    <source>
        <strain evidence="1">MM415A02270</strain>
    </source>
</reference>
<sequence length="190" mass="19696">MGEVTYTVEKDGAISVKEEGSTEAVRYVKESDLLAVKGGKETAESKAQEAEAARGTAESALAVEHQKVLQAEAKVSTLESQVAQGTSTAAELATAKAELVTAKSSSETLATQHLELRRNVIVATYNVPKETVESKNLEQLATFEEALKAVIGSKNAGNFAVGGGGGGATVLAGKSPMELAQIAYSQPISK</sequence>
<dbReference type="EMBL" id="MT142048">
    <property type="protein sequence ID" value="QJA73732.1"/>
    <property type="molecule type" value="Genomic_DNA"/>
</dbReference>
<evidence type="ECO:0000313" key="1">
    <source>
        <dbReference type="EMBL" id="QJA73732.1"/>
    </source>
</evidence>
<name>A0A6M3JXI2_9ZZZZ</name>
<proteinExistence type="predicted"/>
<accession>A0A6M3JXI2</accession>
<protein>
    <submittedName>
        <fullName evidence="1">Uncharacterized protein</fullName>
    </submittedName>
</protein>
<gene>
    <name evidence="1" type="ORF">MM415A02270_0016</name>
</gene>
<dbReference type="AlphaFoldDB" id="A0A6M3JXI2"/>